<dbReference type="EMBL" id="JAHSTV010000007">
    <property type="protein sequence ID" value="MBV4465046.1"/>
    <property type="molecule type" value="Genomic_DNA"/>
</dbReference>
<accession>A0ABS6PX42</accession>
<organism evidence="1 2">
    <name type="scientific">Pseudomonas farris</name>
    <dbReference type="NCBI Taxonomy" id="2841207"/>
    <lineage>
        <taxon>Bacteria</taxon>
        <taxon>Pseudomonadati</taxon>
        <taxon>Pseudomonadota</taxon>
        <taxon>Gammaproteobacteria</taxon>
        <taxon>Pseudomonadales</taxon>
        <taxon>Pseudomonadaceae</taxon>
        <taxon>Pseudomonas</taxon>
    </lineage>
</organism>
<evidence type="ECO:0000313" key="2">
    <source>
        <dbReference type="Proteomes" id="UP000886900"/>
    </source>
</evidence>
<reference evidence="1" key="1">
    <citation type="submission" date="2021-06" db="EMBL/GenBank/DDBJ databases">
        <title>Updating the genus Pseudomonas: Description of 43 new species and partition of the Pseudomonas putida group.</title>
        <authorList>
            <person name="Girard L."/>
            <person name="Lood C."/>
            <person name="Vandamme P."/>
            <person name="Rokni-Zadeh H."/>
            <person name="Van Noort V."/>
            <person name="Hofte M."/>
            <person name="Lavigne R."/>
            <person name="De Mot R."/>
        </authorList>
    </citation>
    <scope>NUCLEOTIDE SEQUENCE</scope>
    <source>
        <strain evidence="1">SWRI79</strain>
    </source>
</reference>
<sequence>MMVCSGVLLVGYGADVTPRIFYENFIDVMVNIDADDDYNDGPVGLLAKAVLHLTDELTGPPLWPSAIFGSCYKERVAEEI</sequence>
<dbReference type="Proteomes" id="UP000886900">
    <property type="component" value="Unassembled WGS sequence"/>
</dbReference>
<dbReference type="RefSeq" id="WP_217857258.1">
    <property type="nucleotide sequence ID" value="NZ_JAHSTV010000007.1"/>
</dbReference>
<protein>
    <submittedName>
        <fullName evidence="1">Uncharacterized protein</fullName>
    </submittedName>
</protein>
<proteinExistence type="predicted"/>
<comment type="caution">
    <text evidence="1">The sequence shown here is derived from an EMBL/GenBank/DDBJ whole genome shotgun (WGS) entry which is preliminary data.</text>
</comment>
<evidence type="ECO:0000313" key="1">
    <source>
        <dbReference type="EMBL" id="MBV4465046.1"/>
    </source>
</evidence>
<keyword evidence="2" id="KW-1185">Reference proteome</keyword>
<name>A0ABS6PX42_9PSED</name>
<gene>
    <name evidence="1" type="ORF">KVG95_17120</name>
</gene>